<organism evidence="2">
    <name type="scientific">Octopus bimaculoides</name>
    <name type="common">California two-spotted octopus</name>
    <dbReference type="NCBI Taxonomy" id="37653"/>
    <lineage>
        <taxon>Eukaryota</taxon>
        <taxon>Metazoa</taxon>
        <taxon>Spiralia</taxon>
        <taxon>Lophotrochozoa</taxon>
        <taxon>Mollusca</taxon>
        <taxon>Cephalopoda</taxon>
        <taxon>Coleoidea</taxon>
        <taxon>Octopodiformes</taxon>
        <taxon>Octopoda</taxon>
        <taxon>Incirrata</taxon>
        <taxon>Octopodidae</taxon>
        <taxon>Octopus</taxon>
    </lineage>
</organism>
<dbReference type="OrthoDB" id="6265497at2759"/>
<dbReference type="AlphaFoldDB" id="A0A0L8I4I1"/>
<gene>
    <name evidence="2" type="ORF">OCBIM_22035262mg</name>
</gene>
<protein>
    <recommendedName>
        <fullName evidence="1">DNA helicase Pif1-like 2B domain-containing protein</fullName>
    </recommendedName>
</protein>
<dbReference type="PANTHER" id="PTHR10492">
    <property type="match status" value="1"/>
</dbReference>
<feature type="domain" description="DNA helicase Pif1-like 2B" evidence="1">
    <location>
        <begin position="27"/>
        <end position="72"/>
    </location>
</feature>
<dbReference type="Pfam" id="PF21530">
    <property type="entry name" value="Pif1_2B_dom"/>
    <property type="match status" value="1"/>
</dbReference>
<sequence length="103" mass="11512">MEDGDSHIYKSINKVVHTDNAVPYTVEFLNSLELASMLPHNFELKKGAVIMLLRNWGQPRLCDGACMVVTELQPHIIKAKSSLDIVFIPGIPLIPTAVPFHFK</sequence>
<name>A0A0L8I4I1_OCTBM</name>
<reference evidence="2" key="1">
    <citation type="submission" date="2015-07" db="EMBL/GenBank/DDBJ databases">
        <title>MeaNS - Measles Nucleotide Surveillance Program.</title>
        <authorList>
            <person name="Tran T."/>
            <person name="Druce J."/>
        </authorList>
    </citation>
    <scope>NUCLEOTIDE SEQUENCE</scope>
    <source>
        <strain evidence="2">UCB-OBI-ISO-001</strain>
        <tissue evidence="2">Gonad</tissue>
    </source>
</reference>
<evidence type="ECO:0000259" key="1">
    <source>
        <dbReference type="Pfam" id="PF21530"/>
    </source>
</evidence>
<dbReference type="EMBL" id="KQ416580">
    <property type="protein sequence ID" value="KOF96387.1"/>
    <property type="molecule type" value="Genomic_DNA"/>
</dbReference>
<proteinExistence type="predicted"/>
<evidence type="ECO:0000313" key="2">
    <source>
        <dbReference type="EMBL" id="KOF96387.1"/>
    </source>
</evidence>
<dbReference type="InterPro" id="IPR049163">
    <property type="entry name" value="Pif1-like_2B_dom"/>
</dbReference>
<accession>A0A0L8I4I1</accession>